<dbReference type="OrthoDB" id="9781413at2"/>
<dbReference type="PRINTS" id="PR00119">
    <property type="entry name" value="CATATPASE"/>
</dbReference>
<dbReference type="SFLD" id="SFLDG01140">
    <property type="entry name" value="C2.B:_Phosphomannomutase_and_P"/>
    <property type="match status" value="1"/>
</dbReference>
<dbReference type="PANTHER" id="PTHR10000">
    <property type="entry name" value="PHOSPHOSERINE PHOSPHATASE"/>
    <property type="match status" value="1"/>
</dbReference>
<dbReference type="InterPro" id="IPR036412">
    <property type="entry name" value="HAD-like_sf"/>
</dbReference>
<sequence length="271" mass="30476">MEYQMLVLDLDGTLTNSEKKITPPTKKALIEIQEEGKKVVLASGRPINGVLPLAEELELKKYGSYILSFNGARITRCSDGQLLYNRTLPRDVLKPVYDITCSYPGLDIITYEGPDIISGIACNEYTEKESYINKMPVVHMDDFTGHLTFSVNKLLITGNPAVIEEAMEDLKKRFHKLLNIYRSEPYFLEIMPQNIDKAYSLQKLLSSLGLTADQMICCGDGYNDLSMIEYAGLGVAMENAQPIVKDSADFITRSNDEDGILYVIEKFMKET</sequence>
<dbReference type="SFLD" id="SFLDS00003">
    <property type="entry name" value="Haloacid_Dehalogenase"/>
    <property type="match status" value="1"/>
</dbReference>
<dbReference type="Pfam" id="PF08282">
    <property type="entry name" value="Hydrolase_3"/>
    <property type="match status" value="1"/>
</dbReference>
<evidence type="ECO:0000313" key="1">
    <source>
        <dbReference type="EMBL" id="PWJ31244.1"/>
    </source>
</evidence>
<dbReference type="SUPFAM" id="SSF56784">
    <property type="entry name" value="HAD-like"/>
    <property type="match status" value="1"/>
</dbReference>
<proteinExistence type="predicted"/>
<dbReference type="SFLD" id="SFLDG01144">
    <property type="entry name" value="C2.B.4:_PGP_Like"/>
    <property type="match status" value="1"/>
</dbReference>
<dbReference type="RefSeq" id="WP_109729967.1">
    <property type="nucleotide sequence ID" value="NZ_BAAACK010000006.1"/>
</dbReference>
<organism evidence="1 2">
    <name type="scientific">Faecalicatena orotica</name>
    <dbReference type="NCBI Taxonomy" id="1544"/>
    <lineage>
        <taxon>Bacteria</taxon>
        <taxon>Bacillati</taxon>
        <taxon>Bacillota</taxon>
        <taxon>Clostridia</taxon>
        <taxon>Lachnospirales</taxon>
        <taxon>Lachnospiraceae</taxon>
        <taxon>Faecalicatena</taxon>
    </lineage>
</organism>
<dbReference type="GO" id="GO:0016791">
    <property type="term" value="F:phosphatase activity"/>
    <property type="evidence" value="ECO:0007669"/>
    <property type="project" value="TreeGrafter"/>
</dbReference>
<comment type="caution">
    <text evidence="1">The sequence shown here is derived from an EMBL/GenBank/DDBJ whole genome shotgun (WGS) entry which is preliminary data.</text>
</comment>
<name>A0A2Y9B9A0_9FIRM</name>
<dbReference type="GO" id="GO:0000287">
    <property type="term" value="F:magnesium ion binding"/>
    <property type="evidence" value="ECO:0007669"/>
    <property type="project" value="TreeGrafter"/>
</dbReference>
<dbReference type="EMBL" id="QGDL01000002">
    <property type="protein sequence ID" value="PWJ31244.1"/>
    <property type="molecule type" value="Genomic_DNA"/>
</dbReference>
<keyword evidence="2" id="KW-1185">Reference proteome</keyword>
<evidence type="ECO:0000313" key="2">
    <source>
        <dbReference type="Proteomes" id="UP000245845"/>
    </source>
</evidence>
<reference evidence="1 2" key="1">
    <citation type="submission" date="2018-05" db="EMBL/GenBank/DDBJ databases">
        <title>The Hungate 1000. A catalogue of reference genomes from the rumen microbiome.</title>
        <authorList>
            <person name="Kelly W."/>
        </authorList>
    </citation>
    <scope>NUCLEOTIDE SEQUENCE [LARGE SCALE GENOMIC DNA]</scope>
    <source>
        <strain evidence="1 2">NLAE-zl-C242</strain>
    </source>
</reference>
<dbReference type="InterPro" id="IPR000150">
    <property type="entry name" value="Cof"/>
</dbReference>
<dbReference type="InterPro" id="IPR023214">
    <property type="entry name" value="HAD_sf"/>
</dbReference>
<accession>A0A2Y9B9A0</accession>
<protein>
    <submittedName>
        <fullName evidence="1">Uncharacterized protein</fullName>
    </submittedName>
</protein>
<gene>
    <name evidence="1" type="ORF">A8806_102100</name>
</gene>
<dbReference type="NCBIfam" id="TIGR01484">
    <property type="entry name" value="HAD-SF-IIB"/>
    <property type="match status" value="1"/>
</dbReference>
<dbReference type="AlphaFoldDB" id="A0A2Y9B9A0"/>
<dbReference type="InterPro" id="IPR006379">
    <property type="entry name" value="HAD-SF_hydro_IIB"/>
</dbReference>
<dbReference type="Gene3D" id="3.30.1240.10">
    <property type="match status" value="1"/>
</dbReference>
<dbReference type="Gene3D" id="3.40.50.1000">
    <property type="entry name" value="HAD superfamily/HAD-like"/>
    <property type="match status" value="1"/>
</dbReference>
<dbReference type="PROSITE" id="PS01229">
    <property type="entry name" value="COF_2"/>
    <property type="match status" value="1"/>
</dbReference>
<dbReference type="GO" id="GO:0005829">
    <property type="term" value="C:cytosol"/>
    <property type="evidence" value="ECO:0007669"/>
    <property type="project" value="TreeGrafter"/>
</dbReference>
<dbReference type="PANTHER" id="PTHR10000:SF8">
    <property type="entry name" value="HAD SUPERFAMILY HYDROLASE-LIKE, TYPE 3"/>
    <property type="match status" value="1"/>
</dbReference>
<dbReference type="NCBIfam" id="TIGR00099">
    <property type="entry name" value="Cof-subfamily"/>
    <property type="match status" value="1"/>
</dbReference>
<dbReference type="CDD" id="cd07516">
    <property type="entry name" value="HAD_Pase"/>
    <property type="match status" value="1"/>
</dbReference>
<dbReference type="Proteomes" id="UP000245845">
    <property type="component" value="Unassembled WGS sequence"/>
</dbReference>